<feature type="domain" description="Anti-sigma K factor RskA C-terminal" evidence="2">
    <location>
        <begin position="87"/>
        <end position="229"/>
    </location>
</feature>
<keyword evidence="1" id="KW-1133">Transmembrane helix</keyword>
<feature type="domain" description="Putative zinc-finger" evidence="3">
    <location>
        <begin position="9"/>
        <end position="38"/>
    </location>
</feature>
<comment type="caution">
    <text evidence="4">The sequence shown here is derived from an EMBL/GenBank/DDBJ whole genome shotgun (WGS) entry which is preliminary data.</text>
</comment>
<dbReference type="AlphaFoldDB" id="A0A317KW20"/>
<proteinExistence type="predicted"/>
<dbReference type="Pfam" id="PF13490">
    <property type="entry name" value="zf-HC2"/>
    <property type="match status" value="1"/>
</dbReference>
<keyword evidence="1" id="KW-0812">Transmembrane</keyword>
<evidence type="ECO:0000256" key="1">
    <source>
        <dbReference type="SAM" id="Phobius"/>
    </source>
</evidence>
<dbReference type="OrthoDB" id="2662941at2"/>
<feature type="transmembrane region" description="Helical" evidence="1">
    <location>
        <begin position="77"/>
        <end position="98"/>
    </location>
</feature>
<dbReference type="GO" id="GO:0005886">
    <property type="term" value="C:plasma membrane"/>
    <property type="evidence" value="ECO:0007669"/>
    <property type="project" value="InterPro"/>
</dbReference>
<dbReference type="Proteomes" id="UP000245624">
    <property type="component" value="Unassembled WGS sequence"/>
</dbReference>
<evidence type="ECO:0000313" key="5">
    <source>
        <dbReference type="Proteomes" id="UP000245624"/>
    </source>
</evidence>
<name>A0A317KW20_9BACI</name>
<evidence type="ECO:0000259" key="2">
    <source>
        <dbReference type="Pfam" id="PF10099"/>
    </source>
</evidence>
<dbReference type="EMBL" id="QGTD01000020">
    <property type="protein sequence ID" value="PWU66890.1"/>
    <property type="molecule type" value="Genomic_DNA"/>
</dbReference>
<keyword evidence="5" id="KW-1185">Reference proteome</keyword>
<dbReference type="RefSeq" id="WP_109985598.1">
    <property type="nucleotide sequence ID" value="NZ_JAJUIE010000008.1"/>
</dbReference>
<keyword evidence="1" id="KW-0472">Membrane</keyword>
<evidence type="ECO:0000259" key="3">
    <source>
        <dbReference type="Pfam" id="PF13490"/>
    </source>
</evidence>
<sequence length="237" mass="27141">MSSNHLKEEKIIDLLDGNVSEEEKFEIQNHINTCPKCQGVYKFWQNTMESMTDVSPSPSLKERLDESIEKKKSHRFISFKPIILTASLAIVAFLFWGLNDIVYQSNTVQPEYEIYQNNEINEESLFTNSPHVEVQQLVSFSNTSNIDGALWVNKETQEMLLKVKGLEGLEQNDYQLWIVDQDNHAEGELLMVDTNGEAKVLYRLNDLSEYKHIKASVEPLGGSKTPTGPETFFVDFD</sequence>
<gene>
    <name evidence="4" type="ORF">DLJ74_18690</name>
</gene>
<dbReference type="InterPro" id="IPR027383">
    <property type="entry name" value="Znf_put"/>
</dbReference>
<organism evidence="4 5">
    <name type="scientific">Gracilibacillus dipsosauri</name>
    <dbReference type="NCBI Taxonomy" id="178340"/>
    <lineage>
        <taxon>Bacteria</taxon>
        <taxon>Bacillati</taxon>
        <taxon>Bacillota</taxon>
        <taxon>Bacilli</taxon>
        <taxon>Bacillales</taxon>
        <taxon>Bacillaceae</taxon>
        <taxon>Gracilibacillus</taxon>
    </lineage>
</organism>
<dbReference type="InterPro" id="IPR018764">
    <property type="entry name" value="RskA_C"/>
</dbReference>
<dbReference type="Pfam" id="PF10099">
    <property type="entry name" value="RskA_C"/>
    <property type="match status" value="1"/>
</dbReference>
<accession>A0A317KW20</accession>
<evidence type="ECO:0000313" key="4">
    <source>
        <dbReference type="EMBL" id="PWU66890.1"/>
    </source>
</evidence>
<reference evidence="4 5" key="1">
    <citation type="submission" date="2018-05" db="EMBL/GenBank/DDBJ databases">
        <title>Genomic analysis of Gracilibacillus dipsosauri DD1 reveals novel features of a salt-tolerant amylase.</title>
        <authorList>
            <person name="Deutch C.E."/>
            <person name="Yang S."/>
        </authorList>
    </citation>
    <scope>NUCLEOTIDE SEQUENCE [LARGE SCALE GENOMIC DNA]</scope>
    <source>
        <strain evidence="4 5">DD1</strain>
    </source>
</reference>
<protein>
    <submittedName>
        <fullName evidence="4">Uncharacterized protein</fullName>
    </submittedName>
</protein>